<dbReference type="AlphaFoldDB" id="A0A9P4I9E3"/>
<dbReference type="PANTHER" id="PTHR10039">
    <property type="entry name" value="AMELOGENIN"/>
    <property type="match status" value="1"/>
</dbReference>
<dbReference type="Pfam" id="PF24883">
    <property type="entry name" value="NPHP3_N"/>
    <property type="match status" value="1"/>
</dbReference>
<dbReference type="SUPFAM" id="SSF52540">
    <property type="entry name" value="P-loop containing nucleoside triphosphate hydrolases"/>
    <property type="match status" value="1"/>
</dbReference>
<name>A0A9P4I9E3_9PEZI</name>
<reference evidence="3" key="1">
    <citation type="journal article" date="2020" name="Stud. Mycol.">
        <title>101 Dothideomycetes genomes: a test case for predicting lifestyles and emergence of pathogens.</title>
        <authorList>
            <person name="Haridas S."/>
            <person name="Albert R."/>
            <person name="Binder M."/>
            <person name="Bloem J."/>
            <person name="Labutti K."/>
            <person name="Salamov A."/>
            <person name="Andreopoulos B."/>
            <person name="Baker S."/>
            <person name="Barry K."/>
            <person name="Bills G."/>
            <person name="Bluhm B."/>
            <person name="Cannon C."/>
            <person name="Castanera R."/>
            <person name="Culley D."/>
            <person name="Daum C."/>
            <person name="Ezra D."/>
            <person name="Gonzalez J."/>
            <person name="Henrissat B."/>
            <person name="Kuo A."/>
            <person name="Liang C."/>
            <person name="Lipzen A."/>
            <person name="Lutzoni F."/>
            <person name="Magnuson J."/>
            <person name="Mondo S."/>
            <person name="Nolan M."/>
            <person name="Ohm R."/>
            <person name="Pangilinan J."/>
            <person name="Park H.-J."/>
            <person name="Ramirez L."/>
            <person name="Alfaro M."/>
            <person name="Sun H."/>
            <person name="Tritt A."/>
            <person name="Yoshinaga Y."/>
            <person name="Zwiers L.-H."/>
            <person name="Turgeon B."/>
            <person name="Goodwin S."/>
            <person name="Spatafora J."/>
            <person name="Crous P."/>
            <person name="Grigoriev I."/>
        </authorList>
    </citation>
    <scope>NUCLEOTIDE SEQUENCE</scope>
    <source>
        <strain evidence="3">CBS 133067</strain>
    </source>
</reference>
<dbReference type="Gene3D" id="3.40.50.300">
    <property type="entry name" value="P-loop containing nucleotide triphosphate hydrolases"/>
    <property type="match status" value="1"/>
</dbReference>
<dbReference type="OrthoDB" id="443402at2759"/>
<dbReference type="EMBL" id="ML978133">
    <property type="protein sequence ID" value="KAF2094819.1"/>
    <property type="molecule type" value="Genomic_DNA"/>
</dbReference>
<dbReference type="InterPro" id="IPR007111">
    <property type="entry name" value="NACHT_NTPase"/>
</dbReference>
<feature type="non-terminal residue" evidence="3">
    <location>
        <position position="510"/>
    </location>
</feature>
<organism evidence="3 4">
    <name type="scientific">Rhizodiscina lignyota</name>
    <dbReference type="NCBI Taxonomy" id="1504668"/>
    <lineage>
        <taxon>Eukaryota</taxon>
        <taxon>Fungi</taxon>
        <taxon>Dikarya</taxon>
        <taxon>Ascomycota</taxon>
        <taxon>Pezizomycotina</taxon>
        <taxon>Dothideomycetes</taxon>
        <taxon>Pleosporomycetidae</taxon>
        <taxon>Aulographales</taxon>
        <taxon>Rhizodiscinaceae</taxon>
        <taxon>Rhizodiscina</taxon>
    </lineage>
</organism>
<evidence type="ECO:0000256" key="1">
    <source>
        <dbReference type="ARBA" id="ARBA00022737"/>
    </source>
</evidence>
<gene>
    <name evidence="3" type="ORF">NA57DRAFT_45489</name>
</gene>
<proteinExistence type="predicted"/>
<feature type="domain" description="NACHT" evidence="2">
    <location>
        <begin position="84"/>
        <end position="240"/>
    </location>
</feature>
<sequence length="510" mass="58919">MEHILPVLDEAPSNKHDRADLFALTPLTTTLMDRLLLSLDFPSINTRQQRIAHPHTKTFKWIFSRRSGYKTWSNFASWLQSGSGLYWITGKAGSGKSTLMKFIVHHPRTKTLLASWAGGSPPIVASFYFWHAGNMMQTSQEGLLQTLLYQAISQYRILAPEKRPGRWASFSLSRDFNEAWKWPELEKAFRFLLEEQAPFLKFCFLIDGLDEFKGELQTLLSLVKRISQYPNVKICVSSRPWMIFEDTFQAKPQLMLQDLTLPDIRIYVNDNLTQTPGFMELRCMDEQYAASLVENIATKASGVFLWVVLVVKSLLEGLRDGDHLSDLQRRLDELPEELDDLFRRILHNFDTRYFRDASVLFQLVKASVSPPTLLALSFAEQTNEDLAIEAEMKPLTSNEKFYRSLTMRRRLDSRCRGLLETEVHDDWTEDDDILAKSKVDFLHRTVSEFLERADIWEKFLAATDNSFKPFAALAQSWLLQLKRVYTDPFFDSAKFLWGAVYGVLEYAGKS</sequence>
<dbReference type="InterPro" id="IPR056884">
    <property type="entry name" value="NPHP3-like_N"/>
</dbReference>
<keyword evidence="4" id="KW-1185">Reference proteome</keyword>
<dbReference type="Proteomes" id="UP000799772">
    <property type="component" value="Unassembled WGS sequence"/>
</dbReference>
<dbReference type="Pfam" id="PF25053">
    <property type="entry name" value="DUF7791"/>
    <property type="match status" value="1"/>
</dbReference>
<dbReference type="PANTHER" id="PTHR10039:SF5">
    <property type="entry name" value="NACHT DOMAIN-CONTAINING PROTEIN"/>
    <property type="match status" value="1"/>
</dbReference>
<evidence type="ECO:0000313" key="4">
    <source>
        <dbReference type="Proteomes" id="UP000799772"/>
    </source>
</evidence>
<accession>A0A9P4I9E3</accession>
<protein>
    <recommendedName>
        <fullName evidence="2">NACHT domain-containing protein</fullName>
    </recommendedName>
</protein>
<keyword evidence="1" id="KW-0677">Repeat</keyword>
<evidence type="ECO:0000313" key="3">
    <source>
        <dbReference type="EMBL" id="KAF2094819.1"/>
    </source>
</evidence>
<dbReference type="InterPro" id="IPR027417">
    <property type="entry name" value="P-loop_NTPase"/>
</dbReference>
<dbReference type="PROSITE" id="PS50837">
    <property type="entry name" value="NACHT"/>
    <property type="match status" value="1"/>
</dbReference>
<evidence type="ECO:0000259" key="2">
    <source>
        <dbReference type="PROSITE" id="PS50837"/>
    </source>
</evidence>
<dbReference type="InterPro" id="IPR056693">
    <property type="entry name" value="DUF7791"/>
</dbReference>
<comment type="caution">
    <text evidence="3">The sequence shown here is derived from an EMBL/GenBank/DDBJ whole genome shotgun (WGS) entry which is preliminary data.</text>
</comment>